<reference evidence="2" key="1">
    <citation type="journal article" date="2017" name="Genome Biol. Evol.">
        <title>Divergence of the Venom Exogene Repertoire in Two Sister Species of Turriconus.</title>
        <authorList>
            <person name="Li Q."/>
            <person name="Barghi N."/>
            <person name="Lu A."/>
            <person name="Fedosov A.E."/>
            <person name="Bandyopadhyay P.K."/>
            <person name="Lluisma A.O."/>
            <person name="Concepcion G.P."/>
            <person name="Yandell M."/>
            <person name="Olivera B.M."/>
            <person name="Safavi-Hemami H."/>
        </authorList>
    </citation>
    <scope>NUCLEOTIDE SEQUENCE</scope>
    <source>
        <strain evidence="2">L_Ps14.1</strain>
    </source>
</reference>
<keyword evidence="1" id="KW-0732">Signal</keyword>
<protein>
    <submittedName>
        <fullName evidence="2">Conotoxin</fullName>
    </submittedName>
</protein>
<evidence type="ECO:0000313" key="2">
    <source>
        <dbReference type="EMBL" id="ATF27623.1"/>
    </source>
</evidence>
<dbReference type="AlphaFoldDB" id="A0A291C2D2"/>
<accession>A0A291C2D2</accession>
<name>A0A291C2D2_CONPC</name>
<evidence type="ECO:0000256" key="1">
    <source>
        <dbReference type="SAM" id="SignalP"/>
    </source>
</evidence>
<reference evidence="2" key="2">
    <citation type="submission" date="2017-07" db="EMBL/GenBank/DDBJ databases">
        <authorList>
            <person name="Sun Z.S."/>
            <person name="Albrecht U."/>
            <person name="Echele G."/>
            <person name="Lee C.C."/>
        </authorList>
    </citation>
    <scope>NUCLEOTIDE SEQUENCE</scope>
    <source>
        <strain evidence="2">L_Ps14.1</strain>
    </source>
</reference>
<feature type="signal peptide" evidence="1">
    <location>
        <begin position="1"/>
        <end position="20"/>
    </location>
</feature>
<organism evidence="2">
    <name type="scientific">Conus praecellens</name>
    <name type="common">Admirable cone</name>
    <dbReference type="NCBI Taxonomy" id="128530"/>
    <lineage>
        <taxon>Eukaryota</taxon>
        <taxon>Metazoa</taxon>
        <taxon>Spiralia</taxon>
        <taxon>Lophotrochozoa</taxon>
        <taxon>Mollusca</taxon>
        <taxon>Gastropoda</taxon>
        <taxon>Caenogastropoda</taxon>
        <taxon>Neogastropoda</taxon>
        <taxon>Conoidea</taxon>
        <taxon>Conidae</taxon>
        <taxon>Conus</taxon>
        <taxon>Turriconus</taxon>
    </lineage>
</organism>
<feature type="chain" id="PRO_5012268025" evidence="1">
    <location>
        <begin position="21"/>
        <end position="68"/>
    </location>
</feature>
<sequence>MKLSVMFILALVLTLSLTDGFIRRAENGGRTFRQHSSDAVDLQTGQIKTRNICPQCPKYCQVTTVCTP</sequence>
<dbReference type="EMBL" id="MF576789">
    <property type="protein sequence ID" value="ATF27623.1"/>
    <property type="molecule type" value="mRNA"/>
</dbReference>
<proteinExistence type="evidence at transcript level"/>